<evidence type="ECO:0000256" key="4">
    <source>
        <dbReference type="ARBA" id="ARBA00022827"/>
    </source>
</evidence>
<keyword evidence="5" id="KW-0560">Oxidoreductase</keyword>
<dbReference type="Pfam" id="PF05199">
    <property type="entry name" value="GMC_oxred_C"/>
    <property type="match status" value="1"/>
</dbReference>
<gene>
    <name evidence="8" type="ORF">TWF694_011466</name>
</gene>
<dbReference type="EMBL" id="JAVHJO010000009">
    <property type="protein sequence ID" value="KAK6537274.1"/>
    <property type="molecule type" value="Genomic_DNA"/>
</dbReference>
<evidence type="ECO:0000313" key="9">
    <source>
        <dbReference type="Proteomes" id="UP001365542"/>
    </source>
</evidence>
<organism evidence="8 9">
    <name type="scientific">Orbilia ellipsospora</name>
    <dbReference type="NCBI Taxonomy" id="2528407"/>
    <lineage>
        <taxon>Eukaryota</taxon>
        <taxon>Fungi</taxon>
        <taxon>Dikarya</taxon>
        <taxon>Ascomycota</taxon>
        <taxon>Pezizomycotina</taxon>
        <taxon>Orbiliomycetes</taxon>
        <taxon>Orbiliales</taxon>
        <taxon>Orbiliaceae</taxon>
        <taxon>Orbilia</taxon>
    </lineage>
</organism>
<protein>
    <submittedName>
        <fullName evidence="8">Uncharacterized protein</fullName>
    </submittedName>
</protein>
<dbReference type="Pfam" id="PF00732">
    <property type="entry name" value="GMC_oxred_N"/>
    <property type="match status" value="1"/>
</dbReference>
<dbReference type="InterPro" id="IPR036188">
    <property type="entry name" value="FAD/NAD-bd_sf"/>
</dbReference>
<evidence type="ECO:0000256" key="1">
    <source>
        <dbReference type="ARBA" id="ARBA00001974"/>
    </source>
</evidence>
<evidence type="ECO:0000259" key="7">
    <source>
        <dbReference type="Pfam" id="PF05199"/>
    </source>
</evidence>
<dbReference type="PANTHER" id="PTHR42784">
    <property type="entry name" value="PYRANOSE 2-OXIDASE"/>
    <property type="match status" value="1"/>
</dbReference>
<keyword evidence="4" id="KW-0274">FAD</keyword>
<dbReference type="Gene3D" id="3.50.50.60">
    <property type="entry name" value="FAD/NAD(P)-binding domain"/>
    <property type="match status" value="2"/>
</dbReference>
<sequence>MGVDYQIESEIISTDVLVVGSGPVGATYARKLVDAGHHVLMVDVGAQETEIPGEHKKNDNQVSTNEFSEMIKEECVPLAPESTLPAAAATRSVGGMGGHWTCGTPSPHPKLERPKFFSERQWNTLIREAQQLINTNFTEFDNSVRHNLVKKALENAFTDERIFSSIPLACKNVDGQIVWSSAATVLGETTKSDLFTLLPQHICKKINKNGNIIISAEVYDITTQKTKIVKAKQYAICAGAVLTPQILYNSGMKQDLPALGAYLTERILTFCQVTLKQEIVKEADVPKDDKDVQLLQGVTETRPWQTMIHRDAFQYGQVPENVNEKLVVDIRSMSGMEPKKENRIEFSDNAKDEYGMPKVSFNVLPSNSDLKRGAKMMQDMQTIATKLGSFVTEPRVMPPGTAQHICGTTRAGTSPTDSVVDSNSKVWGVDNLYLGGCGVINTAMACNPTLTAMCFAIVGAEKVESALRA</sequence>
<evidence type="ECO:0000256" key="5">
    <source>
        <dbReference type="ARBA" id="ARBA00023002"/>
    </source>
</evidence>
<comment type="similarity">
    <text evidence="2">Belongs to the GMC oxidoreductase family.</text>
</comment>
<evidence type="ECO:0000256" key="2">
    <source>
        <dbReference type="ARBA" id="ARBA00010790"/>
    </source>
</evidence>
<dbReference type="InterPro" id="IPR051473">
    <property type="entry name" value="P2Ox-like"/>
</dbReference>
<keyword evidence="9" id="KW-1185">Reference proteome</keyword>
<dbReference type="Proteomes" id="UP001365542">
    <property type="component" value="Unassembled WGS sequence"/>
</dbReference>
<comment type="caution">
    <text evidence="8">The sequence shown here is derived from an EMBL/GenBank/DDBJ whole genome shotgun (WGS) entry which is preliminary data.</text>
</comment>
<accession>A0AAV9X6F3</accession>
<dbReference type="SUPFAM" id="SSF51905">
    <property type="entry name" value="FAD/NAD(P)-binding domain"/>
    <property type="match status" value="1"/>
</dbReference>
<reference evidence="8 9" key="1">
    <citation type="submission" date="2019-10" db="EMBL/GenBank/DDBJ databases">
        <authorList>
            <person name="Palmer J.M."/>
        </authorList>
    </citation>
    <scope>NUCLEOTIDE SEQUENCE [LARGE SCALE GENOMIC DNA]</scope>
    <source>
        <strain evidence="8 9">TWF694</strain>
    </source>
</reference>
<dbReference type="SUPFAM" id="SSF54373">
    <property type="entry name" value="FAD-linked reductases, C-terminal domain"/>
    <property type="match status" value="1"/>
</dbReference>
<feature type="domain" description="Glucose-methanol-choline oxidoreductase N-terminal" evidence="6">
    <location>
        <begin position="176"/>
        <end position="264"/>
    </location>
</feature>
<dbReference type="GO" id="GO:0050660">
    <property type="term" value="F:flavin adenine dinucleotide binding"/>
    <property type="evidence" value="ECO:0007669"/>
    <property type="project" value="InterPro"/>
</dbReference>
<dbReference type="InterPro" id="IPR000172">
    <property type="entry name" value="GMC_OxRdtase_N"/>
</dbReference>
<evidence type="ECO:0000256" key="3">
    <source>
        <dbReference type="ARBA" id="ARBA00022630"/>
    </source>
</evidence>
<feature type="domain" description="Glucose-methanol-choline oxidoreductase C-terminal" evidence="7">
    <location>
        <begin position="338"/>
        <end position="456"/>
    </location>
</feature>
<comment type="cofactor">
    <cofactor evidence="1">
        <name>FAD</name>
        <dbReference type="ChEBI" id="CHEBI:57692"/>
    </cofactor>
</comment>
<keyword evidence="3" id="KW-0285">Flavoprotein</keyword>
<name>A0AAV9X6F3_9PEZI</name>
<dbReference type="PANTHER" id="PTHR42784:SF1">
    <property type="entry name" value="PYRANOSE 2-OXIDASE"/>
    <property type="match status" value="1"/>
</dbReference>
<dbReference type="AlphaFoldDB" id="A0AAV9X6F3"/>
<dbReference type="InterPro" id="IPR007867">
    <property type="entry name" value="GMC_OxRtase_C"/>
</dbReference>
<dbReference type="GO" id="GO:0016614">
    <property type="term" value="F:oxidoreductase activity, acting on CH-OH group of donors"/>
    <property type="evidence" value="ECO:0007669"/>
    <property type="project" value="InterPro"/>
</dbReference>
<proteinExistence type="inferred from homology"/>
<evidence type="ECO:0000313" key="8">
    <source>
        <dbReference type="EMBL" id="KAK6537274.1"/>
    </source>
</evidence>
<evidence type="ECO:0000259" key="6">
    <source>
        <dbReference type="Pfam" id="PF00732"/>
    </source>
</evidence>